<keyword evidence="5" id="KW-0233">DNA recombination</keyword>
<feature type="domain" description="Resolvase/invertase-type recombinase catalytic" evidence="9">
    <location>
        <begin position="1"/>
        <end position="134"/>
    </location>
</feature>
<evidence type="ECO:0000256" key="5">
    <source>
        <dbReference type="ARBA" id="ARBA00023172"/>
    </source>
</evidence>
<evidence type="ECO:0000256" key="4">
    <source>
        <dbReference type="ARBA" id="ARBA00023125"/>
    </source>
</evidence>
<organism evidence="10 11">
    <name type="scientific">Methylobacterium radiotolerans (strain ATCC 27329 / DSM 1819 / JCM 2831 / NBRC 15690 / NCIMB 10815 / 0-1)</name>
    <dbReference type="NCBI Taxonomy" id="426355"/>
    <lineage>
        <taxon>Bacteria</taxon>
        <taxon>Pseudomonadati</taxon>
        <taxon>Pseudomonadota</taxon>
        <taxon>Alphaproteobacteria</taxon>
        <taxon>Hyphomicrobiales</taxon>
        <taxon>Methylobacteriaceae</taxon>
        <taxon>Methylobacterium</taxon>
    </lineage>
</organism>
<evidence type="ECO:0000256" key="1">
    <source>
        <dbReference type="ARBA" id="ARBA00009913"/>
    </source>
</evidence>
<dbReference type="PANTHER" id="PTHR30461">
    <property type="entry name" value="DNA-INVERTASE FROM LAMBDOID PROPHAGE"/>
    <property type="match status" value="1"/>
</dbReference>
<evidence type="ECO:0000259" key="9">
    <source>
        <dbReference type="PROSITE" id="PS51736"/>
    </source>
</evidence>
<dbReference type="InterPro" id="IPR006119">
    <property type="entry name" value="Resolv_N"/>
</dbReference>
<evidence type="ECO:0000256" key="3">
    <source>
        <dbReference type="ARBA" id="ARBA00023100"/>
    </source>
</evidence>
<evidence type="ECO:0000256" key="8">
    <source>
        <dbReference type="SAM" id="MobiDB-lite"/>
    </source>
</evidence>
<comment type="similarity">
    <text evidence="1">Belongs to the site-specific recombinase resolvase family.</text>
</comment>
<dbReference type="GO" id="GO:0003677">
    <property type="term" value="F:DNA binding"/>
    <property type="evidence" value="ECO:0007669"/>
    <property type="project" value="UniProtKB-KW"/>
</dbReference>
<keyword evidence="2" id="KW-0229">DNA integration</keyword>
<keyword evidence="10" id="KW-0614">Plasmid</keyword>
<dbReference type="GeneID" id="6141914"/>
<dbReference type="SUPFAM" id="SSF53041">
    <property type="entry name" value="Resolvase-like"/>
    <property type="match status" value="1"/>
</dbReference>
<dbReference type="InterPro" id="IPR006118">
    <property type="entry name" value="Recombinase_CS"/>
</dbReference>
<dbReference type="OrthoDB" id="9800103at2"/>
<gene>
    <name evidence="10" type="ordered locus">Mrad2831_6307</name>
</gene>
<dbReference type="FunFam" id="3.40.50.1390:FF:000001">
    <property type="entry name" value="DNA recombinase"/>
    <property type="match status" value="1"/>
</dbReference>
<evidence type="ECO:0000256" key="2">
    <source>
        <dbReference type="ARBA" id="ARBA00022908"/>
    </source>
</evidence>
<dbReference type="RefSeq" id="WP_012329468.1">
    <property type="nucleotide sequence ID" value="NC_010509.1"/>
</dbReference>
<dbReference type="InterPro" id="IPR050639">
    <property type="entry name" value="SSR_resolvase"/>
</dbReference>
<dbReference type="PROSITE" id="PS51736">
    <property type="entry name" value="RECOMBINASES_3"/>
    <property type="match status" value="1"/>
</dbReference>
<reference evidence="10 11" key="1">
    <citation type="submission" date="2008-03" db="EMBL/GenBank/DDBJ databases">
        <title>Complete sequence of plasmid2 of Methylobacterium radiotolerans JCM 2831.</title>
        <authorList>
            <consortium name="US DOE Joint Genome Institute"/>
            <person name="Copeland A."/>
            <person name="Lucas S."/>
            <person name="Lapidus A."/>
            <person name="Glavina del Rio T."/>
            <person name="Dalin E."/>
            <person name="Tice H."/>
            <person name="Bruce D."/>
            <person name="Goodwin L."/>
            <person name="Pitluck S."/>
            <person name="Kiss H."/>
            <person name="Brettin T."/>
            <person name="Detter J.C."/>
            <person name="Han C."/>
            <person name="Kuske C.R."/>
            <person name="Schmutz J."/>
            <person name="Larimer F."/>
            <person name="Land M."/>
            <person name="Hauser L."/>
            <person name="Kyrpides N."/>
            <person name="Mikhailova N."/>
            <person name="Marx C.J."/>
            <person name="Richardson P."/>
        </authorList>
    </citation>
    <scope>NUCLEOTIDE SEQUENCE [LARGE SCALE GENOMIC DNA]</scope>
    <source>
        <strain evidence="11">ATCC 27329 / DSM 1819 / JCM 2831 / NBRC 15690 / NCIMB 10815 / 0-1</strain>
        <plasmid evidence="11">Plasmid pMRAD02</plasmid>
    </source>
</reference>
<dbReference type="Proteomes" id="UP000006589">
    <property type="component" value="Plasmid pMRAD02"/>
</dbReference>
<dbReference type="PROSITE" id="PS00398">
    <property type="entry name" value="RECOMBINASES_2"/>
    <property type="match status" value="1"/>
</dbReference>
<dbReference type="PANTHER" id="PTHR30461:SF2">
    <property type="entry name" value="SERINE RECOMBINASE PINE-RELATED"/>
    <property type="match status" value="1"/>
</dbReference>
<dbReference type="HOGENOM" id="CLU_010686_8_0_5"/>
<evidence type="ECO:0000256" key="6">
    <source>
        <dbReference type="PIRSR" id="PIRSR606118-50"/>
    </source>
</evidence>
<feature type="compositionally biased region" description="Polar residues" evidence="8">
    <location>
        <begin position="200"/>
        <end position="209"/>
    </location>
</feature>
<dbReference type="KEGG" id="mrd:Mrad2831_6307"/>
<feature type="region of interest" description="Disordered" evidence="8">
    <location>
        <begin position="185"/>
        <end position="209"/>
    </location>
</feature>
<dbReference type="InterPro" id="IPR009057">
    <property type="entry name" value="Homeodomain-like_sf"/>
</dbReference>
<dbReference type="SMART" id="SM00857">
    <property type="entry name" value="Resolvase"/>
    <property type="match status" value="1"/>
</dbReference>
<dbReference type="SUPFAM" id="SSF46689">
    <property type="entry name" value="Homeodomain-like"/>
    <property type="match status" value="1"/>
</dbReference>
<dbReference type="PROSITE" id="PS00397">
    <property type="entry name" value="RECOMBINASES_1"/>
    <property type="match status" value="1"/>
</dbReference>
<accession>B1M9Q4</accession>
<dbReference type="Gene3D" id="3.40.50.1390">
    <property type="entry name" value="Resolvase, N-terminal catalytic domain"/>
    <property type="match status" value="1"/>
</dbReference>
<dbReference type="GO" id="GO:0000150">
    <property type="term" value="F:DNA strand exchange activity"/>
    <property type="evidence" value="ECO:0007669"/>
    <property type="project" value="UniProtKB-KW"/>
</dbReference>
<protein>
    <submittedName>
        <fullName evidence="10">Resolvase domain protein</fullName>
    </submittedName>
</protein>
<name>B1M9Q4_METRJ</name>
<dbReference type="Pfam" id="PF00239">
    <property type="entry name" value="Resolvase"/>
    <property type="match status" value="1"/>
</dbReference>
<dbReference type="EMBL" id="CP001003">
    <property type="protein sequence ID" value="ACB28229.1"/>
    <property type="molecule type" value="Genomic_DNA"/>
</dbReference>
<keyword evidence="3" id="KW-0230">DNA invertase</keyword>
<proteinExistence type="inferred from homology"/>
<evidence type="ECO:0000256" key="7">
    <source>
        <dbReference type="PROSITE-ProRule" id="PRU10137"/>
    </source>
</evidence>
<evidence type="ECO:0000313" key="11">
    <source>
        <dbReference type="Proteomes" id="UP000006589"/>
    </source>
</evidence>
<dbReference type="CDD" id="cd03768">
    <property type="entry name" value="SR_ResInv"/>
    <property type="match status" value="1"/>
</dbReference>
<keyword evidence="4" id="KW-0238">DNA-binding</keyword>
<evidence type="ECO:0000313" key="10">
    <source>
        <dbReference type="EMBL" id="ACB28229.1"/>
    </source>
</evidence>
<dbReference type="GO" id="GO:0015074">
    <property type="term" value="P:DNA integration"/>
    <property type="evidence" value="ECO:0007669"/>
    <property type="project" value="UniProtKB-KW"/>
</dbReference>
<dbReference type="AlphaFoldDB" id="B1M9Q4"/>
<dbReference type="InterPro" id="IPR036162">
    <property type="entry name" value="Resolvase-like_N_sf"/>
</dbReference>
<geneLocation type="plasmid" evidence="10 11">
    <name>pMRAD02</name>
</geneLocation>
<feature type="active site" description="O-(5'-phospho-DNA)-serine intermediate" evidence="6 7">
    <location>
        <position position="9"/>
    </location>
</feature>
<sequence>MKIGYARVSTDDQNLDLQRDALTAAGCGRIFVDTASGAKADRPGLADALDFARSGDVLVVWRLDRLGRSLKELVSLVDRLSGSGVGFESLNERLDTTSASGELVFHIFGAIAQFERRLMVERTRAGLHAARARGRSGGRPSASADTIRAIETLALTDRTPDDICKALKISRSTFYKYAPARAATPAPGAVVTSKRDRSRGSVTKQKPGA</sequence>